<evidence type="ECO:0000256" key="15">
    <source>
        <dbReference type="ARBA" id="ARBA00023134"/>
    </source>
</evidence>
<evidence type="ECO:0000256" key="14">
    <source>
        <dbReference type="ARBA" id="ARBA00022840"/>
    </source>
</evidence>
<dbReference type="EC" id="2.7.1.156" evidence="8"/>
<keyword evidence="13 20" id="KW-0418">Kinase</keyword>
<comment type="catalytic activity">
    <reaction evidence="1">
        <text>adenosylcob(III)inamide + ATP = adenosylcob(III)inamide phosphate + ADP + H(+)</text>
        <dbReference type="Rhea" id="RHEA:15769"/>
        <dbReference type="ChEBI" id="CHEBI:2480"/>
        <dbReference type="ChEBI" id="CHEBI:15378"/>
        <dbReference type="ChEBI" id="CHEBI:30616"/>
        <dbReference type="ChEBI" id="CHEBI:58502"/>
        <dbReference type="ChEBI" id="CHEBI:456216"/>
        <dbReference type="EC" id="2.7.1.156"/>
    </reaction>
</comment>
<dbReference type="GO" id="GO:0009236">
    <property type="term" value="P:cobalamin biosynthetic process"/>
    <property type="evidence" value="ECO:0007669"/>
    <property type="project" value="UniProtKB-UniPathway"/>
</dbReference>
<dbReference type="PIRSF" id="PIRSF006135">
    <property type="entry name" value="CobU"/>
    <property type="match status" value="1"/>
</dbReference>
<dbReference type="UniPathway" id="UPA00148">
    <property type="reaction ID" value="UER00236"/>
</dbReference>
<organism evidence="20 21">
    <name type="scientific">Chitinophaga dinghuensis</name>
    <dbReference type="NCBI Taxonomy" id="1539050"/>
    <lineage>
        <taxon>Bacteria</taxon>
        <taxon>Pseudomonadati</taxon>
        <taxon>Bacteroidota</taxon>
        <taxon>Chitinophagia</taxon>
        <taxon>Chitinophagales</taxon>
        <taxon>Chitinophagaceae</taxon>
        <taxon>Chitinophaga</taxon>
    </lineage>
</organism>
<dbReference type="GO" id="GO:0005525">
    <property type="term" value="F:GTP binding"/>
    <property type="evidence" value="ECO:0007669"/>
    <property type="project" value="UniProtKB-KW"/>
</dbReference>
<evidence type="ECO:0000313" key="21">
    <source>
        <dbReference type="Proteomes" id="UP000249819"/>
    </source>
</evidence>
<dbReference type="GO" id="GO:0008820">
    <property type="term" value="F:cobinamide phosphate guanylyltransferase activity"/>
    <property type="evidence" value="ECO:0007669"/>
    <property type="project" value="UniProtKB-EC"/>
</dbReference>
<keyword evidence="12 19" id="KW-0547">Nucleotide-binding</keyword>
<comment type="caution">
    <text evidence="20">The sequence shown here is derived from an EMBL/GenBank/DDBJ whole genome shotgun (WGS) entry which is preliminary data.</text>
</comment>
<evidence type="ECO:0000256" key="4">
    <source>
        <dbReference type="ARBA" id="ARBA00003889"/>
    </source>
</evidence>
<comment type="catalytic activity">
    <reaction evidence="3">
        <text>adenosylcob(III)inamide + GTP = adenosylcob(III)inamide phosphate + GDP + H(+)</text>
        <dbReference type="Rhea" id="RHEA:15765"/>
        <dbReference type="ChEBI" id="CHEBI:2480"/>
        <dbReference type="ChEBI" id="CHEBI:15378"/>
        <dbReference type="ChEBI" id="CHEBI:37565"/>
        <dbReference type="ChEBI" id="CHEBI:58189"/>
        <dbReference type="ChEBI" id="CHEBI:58502"/>
        <dbReference type="EC" id="2.7.1.156"/>
    </reaction>
</comment>
<comment type="similarity">
    <text evidence="7">Belongs to the CobU/CobP family.</text>
</comment>
<reference evidence="20 21" key="1">
    <citation type="submission" date="2018-06" db="EMBL/GenBank/DDBJ databases">
        <title>Genomic Encyclopedia of Archaeal and Bacterial Type Strains, Phase II (KMG-II): from individual species to whole genera.</title>
        <authorList>
            <person name="Goeker M."/>
        </authorList>
    </citation>
    <scope>NUCLEOTIDE SEQUENCE [LARGE SCALE GENOMIC DNA]</scope>
    <source>
        <strain evidence="20 21">DSM 29821</strain>
    </source>
</reference>
<evidence type="ECO:0000256" key="10">
    <source>
        <dbReference type="ARBA" id="ARBA00022573"/>
    </source>
</evidence>
<dbReference type="EMBL" id="QLMA01000002">
    <property type="protein sequence ID" value="RAJ85836.1"/>
    <property type="molecule type" value="Genomic_DNA"/>
</dbReference>
<evidence type="ECO:0000256" key="8">
    <source>
        <dbReference type="ARBA" id="ARBA00012016"/>
    </source>
</evidence>
<protein>
    <recommendedName>
        <fullName evidence="16">Adenosylcobinamide kinase</fullName>
        <ecNumber evidence="8">2.7.1.156</ecNumber>
        <ecNumber evidence="9">2.7.7.62</ecNumber>
    </recommendedName>
    <alternativeName>
        <fullName evidence="17">Adenosylcobinamide-phosphate guanylyltransferase</fullName>
    </alternativeName>
</protein>
<dbReference type="InterPro" id="IPR003203">
    <property type="entry name" value="CobU/CobP"/>
</dbReference>
<evidence type="ECO:0000313" key="20">
    <source>
        <dbReference type="EMBL" id="RAJ85836.1"/>
    </source>
</evidence>
<comment type="pathway">
    <text evidence="5">Cofactor biosynthesis; adenosylcobalamin biosynthesis; adenosylcobalamin from cob(II)yrinate a,c-diamide: step 6/7.</text>
</comment>
<evidence type="ECO:0000256" key="13">
    <source>
        <dbReference type="ARBA" id="ARBA00022777"/>
    </source>
</evidence>
<feature type="binding site" evidence="19">
    <location>
        <position position="60"/>
    </location>
    <ligand>
        <name>GTP</name>
        <dbReference type="ChEBI" id="CHEBI:37565"/>
    </ligand>
</feature>
<keyword evidence="14" id="KW-0067">ATP-binding</keyword>
<sequence>MIYLITGGVRSGKSNYAQNLALSMSAHPAYVATARIWDDDFAERIARHKSDRSAAWINYEEERYVSKLPLDGHTVVIDCVTLWLTNIFEETSHDVQASLTAIQAEIDALHQKAGNFIIVSNEIGMGIHGETLIARKFADLQGWANQYIARVANTVVLLVSGIPVVIKKE</sequence>
<dbReference type="PANTHER" id="PTHR34848">
    <property type="match status" value="1"/>
</dbReference>
<dbReference type="CDD" id="cd00544">
    <property type="entry name" value="CobU"/>
    <property type="match status" value="1"/>
</dbReference>
<evidence type="ECO:0000256" key="17">
    <source>
        <dbReference type="ARBA" id="ARBA00030571"/>
    </source>
</evidence>
<dbReference type="AlphaFoldDB" id="A0A327WEJ5"/>
<evidence type="ECO:0000256" key="9">
    <source>
        <dbReference type="ARBA" id="ARBA00012523"/>
    </source>
</evidence>
<feature type="active site" description="GMP-histidine intermediate" evidence="18">
    <location>
        <position position="48"/>
    </location>
</feature>
<evidence type="ECO:0000256" key="12">
    <source>
        <dbReference type="ARBA" id="ARBA00022741"/>
    </source>
</evidence>
<dbReference type="Pfam" id="PF02283">
    <property type="entry name" value="CobU"/>
    <property type="match status" value="1"/>
</dbReference>
<evidence type="ECO:0000256" key="16">
    <source>
        <dbReference type="ARBA" id="ARBA00029570"/>
    </source>
</evidence>
<feature type="binding site" evidence="19">
    <location>
        <begin position="7"/>
        <end position="14"/>
    </location>
    <ligand>
        <name>GTP</name>
        <dbReference type="ChEBI" id="CHEBI:37565"/>
    </ligand>
</feature>
<keyword evidence="10" id="KW-0169">Cobalamin biosynthesis</keyword>
<feature type="binding site" evidence="19">
    <location>
        <begin position="32"/>
        <end position="34"/>
    </location>
    <ligand>
        <name>GTP</name>
        <dbReference type="ChEBI" id="CHEBI:37565"/>
    </ligand>
</feature>
<dbReference type="Proteomes" id="UP000249819">
    <property type="component" value="Unassembled WGS sequence"/>
</dbReference>
<feature type="binding site" evidence="19">
    <location>
        <position position="78"/>
    </location>
    <ligand>
        <name>GTP</name>
        <dbReference type="ChEBI" id="CHEBI:37565"/>
    </ligand>
</feature>
<accession>A0A327WEJ5</accession>
<dbReference type="PANTHER" id="PTHR34848:SF1">
    <property type="entry name" value="BIFUNCTIONAL ADENOSYLCOBALAMIN BIOSYNTHESIS PROTEIN COBU"/>
    <property type="match status" value="1"/>
</dbReference>
<dbReference type="Gene3D" id="3.40.50.300">
    <property type="entry name" value="P-loop containing nucleotide triphosphate hydrolases"/>
    <property type="match status" value="1"/>
</dbReference>
<feature type="binding site" evidence="19">
    <location>
        <begin position="49"/>
        <end position="52"/>
    </location>
    <ligand>
        <name>GTP</name>
        <dbReference type="ChEBI" id="CHEBI:37565"/>
    </ligand>
</feature>
<proteinExistence type="inferred from homology"/>
<dbReference type="GO" id="GO:0043752">
    <property type="term" value="F:adenosylcobinamide kinase activity"/>
    <property type="evidence" value="ECO:0007669"/>
    <property type="project" value="UniProtKB-EC"/>
</dbReference>
<keyword evidence="15 19" id="KW-0342">GTP-binding</keyword>
<dbReference type="RefSeq" id="WP_111591466.1">
    <property type="nucleotide sequence ID" value="NZ_QLMA01000002.1"/>
</dbReference>
<keyword evidence="11 20" id="KW-0808">Transferase</keyword>
<evidence type="ECO:0000256" key="5">
    <source>
        <dbReference type="ARBA" id="ARBA00004692"/>
    </source>
</evidence>
<comment type="pathway">
    <text evidence="6">Cofactor biosynthesis; adenosylcobalamin biosynthesis; adenosylcobalamin from cob(II)yrinate a,c-diamide: step 5/7.</text>
</comment>
<evidence type="ECO:0000256" key="18">
    <source>
        <dbReference type="PIRSR" id="PIRSR006135-1"/>
    </source>
</evidence>
<evidence type="ECO:0000256" key="19">
    <source>
        <dbReference type="PIRSR" id="PIRSR006135-2"/>
    </source>
</evidence>
<dbReference type="SUPFAM" id="SSF52540">
    <property type="entry name" value="P-loop containing nucleoside triphosphate hydrolases"/>
    <property type="match status" value="1"/>
</dbReference>
<evidence type="ECO:0000256" key="2">
    <source>
        <dbReference type="ARBA" id="ARBA00000711"/>
    </source>
</evidence>
<evidence type="ECO:0000256" key="6">
    <source>
        <dbReference type="ARBA" id="ARBA00005159"/>
    </source>
</evidence>
<dbReference type="GO" id="GO:0005524">
    <property type="term" value="F:ATP binding"/>
    <property type="evidence" value="ECO:0007669"/>
    <property type="project" value="UniProtKB-KW"/>
</dbReference>
<keyword evidence="21" id="KW-1185">Reference proteome</keyword>
<comment type="function">
    <text evidence="4">Catalyzes ATP-dependent phosphorylation of adenosylcobinamide and addition of GMP to adenosylcobinamide phosphate.</text>
</comment>
<evidence type="ECO:0000256" key="11">
    <source>
        <dbReference type="ARBA" id="ARBA00022679"/>
    </source>
</evidence>
<evidence type="ECO:0000256" key="3">
    <source>
        <dbReference type="ARBA" id="ARBA00001522"/>
    </source>
</evidence>
<gene>
    <name evidence="20" type="ORF">CLV59_102542</name>
</gene>
<name>A0A327WEJ5_9BACT</name>
<comment type="catalytic activity">
    <reaction evidence="2">
        <text>adenosylcob(III)inamide phosphate + GTP + H(+) = adenosylcob(III)inamide-GDP + diphosphate</text>
        <dbReference type="Rhea" id="RHEA:22712"/>
        <dbReference type="ChEBI" id="CHEBI:15378"/>
        <dbReference type="ChEBI" id="CHEBI:33019"/>
        <dbReference type="ChEBI" id="CHEBI:37565"/>
        <dbReference type="ChEBI" id="CHEBI:58502"/>
        <dbReference type="ChEBI" id="CHEBI:60487"/>
        <dbReference type="EC" id="2.7.7.62"/>
    </reaction>
</comment>
<dbReference type="InterPro" id="IPR027417">
    <property type="entry name" value="P-loop_NTPase"/>
</dbReference>
<keyword evidence="20" id="KW-0548">Nucleotidyltransferase</keyword>
<dbReference type="OrthoDB" id="9799422at2"/>
<evidence type="ECO:0000256" key="7">
    <source>
        <dbReference type="ARBA" id="ARBA00007490"/>
    </source>
</evidence>
<dbReference type="EC" id="2.7.7.62" evidence="9"/>
<evidence type="ECO:0000256" key="1">
    <source>
        <dbReference type="ARBA" id="ARBA00000312"/>
    </source>
</evidence>